<keyword evidence="1" id="KW-0001">2Fe-2S</keyword>
<evidence type="ECO:0000256" key="2">
    <source>
        <dbReference type="ARBA" id="ARBA00022723"/>
    </source>
</evidence>
<dbReference type="Pfam" id="PF00355">
    <property type="entry name" value="Rieske"/>
    <property type="match status" value="1"/>
</dbReference>
<dbReference type="Gene3D" id="2.102.10.10">
    <property type="entry name" value="Rieske [2Fe-2S] iron-sulphur domain"/>
    <property type="match status" value="1"/>
</dbReference>
<keyword evidence="4" id="KW-0411">Iron-sulfur</keyword>
<dbReference type="SMR" id="A0A402C2W0"/>
<dbReference type="GO" id="GO:0046872">
    <property type="term" value="F:metal ion binding"/>
    <property type="evidence" value="ECO:0007669"/>
    <property type="project" value="UniProtKB-KW"/>
</dbReference>
<dbReference type="InterPro" id="IPR036922">
    <property type="entry name" value="Rieske_2Fe-2S_sf"/>
</dbReference>
<dbReference type="SUPFAM" id="SSF50022">
    <property type="entry name" value="ISP domain"/>
    <property type="match status" value="1"/>
</dbReference>
<evidence type="ECO:0000256" key="4">
    <source>
        <dbReference type="ARBA" id="ARBA00023014"/>
    </source>
</evidence>
<keyword evidence="7" id="KW-1185">Reference proteome</keyword>
<keyword evidence="3" id="KW-0408">Iron</keyword>
<keyword evidence="2" id="KW-0479">Metal-binding</keyword>
<dbReference type="GO" id="GO:0051537">
    <property type="term" value="F:2 iron, 2 sulfur cluster binding"/>
    <property type="evidence" value="ECO:0007669"/>
    <property type="project" value="UniProtKB-KW"/>
</dbReference>
<dbReference type="GO" id="GO:0016705">
    <property type="term" value="F:oxidoreductase activity, acting on paired donors, with incorporation or reduction of molecular oxygen"/>
    <property type="evidence" value="ECO:0007669"/>
    <property type="project" value="UniProtKB-ARBA"/>
</dbReference>
<dbReference type="OrthoDB" id="9795104at2"/>
<dbReference type="PROSITE" id="PS51296">
    <property type="entry name" value="RIESKE"/>
    <property type="match status" value="1"/>
</dbReference>
<dbReference type="RefSeq" id="WP_124390582.1">
    <property type="nucleotide sequence ID" value="NZ_BHYM01000013.1"/>
</dbReference>
<gene>
    <name evidence="6" type="ORF">Rhow_000802</name>
</gene>
<evidence type="ECO:0000256" key="1">
    <source>
        <dbReference type="ARBA" id="ARBA00022714"/>
    </source>
</evidence>
<dbReference type="EMBL" id="BHYM01000013">
    <property type="protein sequence ID" value="GCE37918.2"/>
    <property type="molecule type" value="Genomic_DNA"/>
</dbReference>
<dbReference type="PANTHER" id="PTHR21496">
    <property type="entry name" value="FERREDOXIN-RELATED"/>
    <property type="match status" value="1"/>
</dbReference>
<dbReference type="Proteomes" id="UP000287519">
    <property type="component" value="Unassembled WGS sequence"/>
</dbReference>
<organism evidence="6 7">
    <name type="scientific">Rhodococcus wratislaviensis</name>
    <name type="common">Tsukamurella wratislaviensis</name>
    <dbReference type="NCBI Taxonomy" id="44752"/>
    <lineage>
        <taxon>Bacteria</taxon>
        <taxon>Bacillati</taxon>
        <taxon>Actinomycetota</taxon>
        <taxon>Actinomycetes</taxon>
        <taxon>Mycobacteriales</taxon>
        <taxon>Nocardiaceae</taxon>
        <taxon>Rhodococcus</taxon>
    </lineage>
</organism>
<dbReference type="GO" id="GO:0004497">
    <property type="term" value="F:monooxygenase activity"/>
    <property type="evidence" value="ECO:0007669"/>
    <property type="project" value="UniProtKB-ARBA"/>
</dbReference>
<evidence type="ECO:0000259" key="5">
    <source>
        <dbReference type="PROSITE" id="PS51296"/>
    </source>
</evidence>
<proteinExistence type="predicted"/>
<dbReference type="PANTHER" id="PTHR21496:SF23">
    <property type="entry name" value="3-PHENYLPROPIONATE_CINNAMIC ACID DIOXYGENASE FERREDOXIN SUBUNIT"/>
    <property type="match status" value="1"/>
</dbReference>
<evidence type="ECO:0000313" key="7">
    <source>
        <dbReference type="Proteomes" id="UP000287519"/>
    </source>
</evidence>
<protein>
    <submittedName>
        <fullName evidence="6">Rieske [2Fe-2S] domain protein</fullName>
    </submittedName>
</protein>
<reference evidence="6 7" key="1">
    <citation type="submission" date="2018-11" db="EMBL/GenBank/DDBJ databases">
        <title>Microbial catabolism of amino acid.</title>
        <authorList>
            <person name="Hibi M."/>
            <person name="Ogawa J."/>
        </authorList>
    </citation>
    <scope>NUCLEOTIDE SEQUENCE [LARGE SCALE GENOMIC DNA]</scope>
    <source>
        <strain evidence="6 7">C31-06</strain>
    </source>
</reference>
<sequence length="169" mass="18528">MSKFVIGSVNDIPPGSRKIVTLDGRSVGIFNLDGDYFALLNQCPHKGAEVCSTGTIFGISHADKPNEPIAYERERSIRCPWHQWEFDIRTGQSFYDPKGERIRKYNVSVVAGAEVAGDSEEGVKNGPYVMEGYEVSVEDDLVVVDTSRRRAGVGNNMPTADAAQTDLTV</sequence>
<feature type="domain" description="Rieske" evidence="5">
    <location>
        <begin position="4"/>
        <end position="116"/>
    </location>
</feature>
<evidence type="ECO:0000256" key="3">
    <source>
        <dbReference type="ARBA" id="ARBA00023004"/>
    </source>
</evidence>
<dbReference type="AlphaFoldDB" id="A0A402C2W0"/>
<accession>A0A402C2W0</accession>
<comment type="caution">
    <text evidence="6">The sequence shown here is derived from an EMBL/GenBank/DDBJ whole genome shotgun (WGS) entry which is preliminary data.</text>
</comment>
<name>A0A402C2W0_RHOWR</name>
<dbReference type="InterPro" id="IPR017941">
    <property type="entry name" value="Rieske_2Fe-2S"/>
</dbReference>
<evidence type="ECO:0000313" key="6">
    <source>
        <dbReference type="EMBL" id="GCE37918.2"/>
    </source>
</evidence>